<dbReference type="Pfam" id="PF10795">
    <property type="entry name" value="DUF2607"/>
    <property type="match status" value="1"/>
</dbReference>
<proteinExistence type="predicted"/>
<name>A0A6L8LZ99_9VIBR</name>
<keyword evidence="2" id="KW-1185">Reference proteome</keyword>
<organism evidence="1 2">
    <name type="scientific">Vibrio tetraodonis subsp. pristinus</name>
    <dbReference type="NCBI Taxonomy" id="2695891"/>
    <lineage>
        <taxon>Bacteria</taxon>
        <taxon>Pseudomonadati</taxon>
        <taxon>Pseudomonadota</taxon>
        <taxon>Gammaproteobacteria</taxon>
        <taxon>Vibrionales</taxon>
        <taxon>Vibrionaceae</taxon>
        <taxon>Vibrio</taxon>
    </lineage>
</organism>
<sequence length="99" mass="11585">MIQTHRPPTRHSSTLAVIAIVLVLWMSWASIFHQYQFSTNHHDEHHCQLFSCLKHGSNYSQITLFDNSLAHEHSFSQQYDLYQQTVFSYLARSPPVNLI</sequence>
<dbReference type="RefSeq" id="WP_160932230.1">
    <property type="nucleotide sequence ID" value="NZ_WWEU01000009.1"/>
</dbReference>
<evidence type="ECO:0000313" key="2">
    <source>
        <dbReference type="Proteomes" id="UP000478571"/>
    </source>
</evidence>
<dbReference type="InterPro" id="IPR019731">
    <property type="entry name" value="DUF2607"/>
</dbReference>
<dbReference type="AlphaFoldDB" id="A0A6L8LZ99"/>
<gene>
    <name evidence="1" type="ORF">GTG28_17850</name>
</gene>
<dbReference type="EMBL" id="WWEU01000009">
    <property type="protein sequence ID" value="MYM61095.1"/>
    <property type="molecule type" value="Genomic_DNA"/>
</dbReference>
<accession>A0A6L8LZ99</accession>
<comment type="caution">
    <text evidence="1">The sequence shown here is derived from an EMBL/GenBank/DDBJ whole genome shotgun (WGS) entry which is preliminary data.</text>
</comment>
<evidence type="ECO:0000313" key="1">
    <source>
        <dbReference type="EMBL" id="MYM61095.1"/>
    </source>
</evidence>
<protein>
    <submittedName>
        <fullName evidence="1">DUF2607 family protein</fullName>
    </submittedName>
</protein>
<reference evidence="1 2" key="1">
    <citation type="submission" date="2020-01" db="EMBL/GenBank/DDBJ databases">
        <title>Draft Genome Sequence of Vibrio sp. strain OCN044, Isolated from a Healthy Coral at Palmyra Atoll.</title>
        <authorList>
            <person name="Videau P."/>
            <person name="Loughran R."/>
            <person name="Esquivel A."/>
            <person name="Deadmond M."/>
            <person name="Paddock B.E."/>
            <person name="Saw J.H."/>
            <person name="Ushijima B."/>
        </authorList>
    </citation>
    <scope>NUCLEOTIDE SEQUENCE [LARGE SCALE GENOMIC DNA]</scope>
    <source>
        <strain evidence="1 2">OCN044</strain>
    </source>
</reference>
<dbReference type="Proteomes" id="UP000478571">
    <property type="component" value="Unassembled WGS sequence"/>
</dbReference>